<feature type="domain" description="YqaJ viral recombinase" evidence="1">
    <location>
        <begin position="363"/>
        <end position="466"/>
    </location>
</feature>
<dbReference type="InterPro" id="IPR019080">
    <property type="entry name" value="YqaJ_viral_recombinase"/>
</dbReference>
<gene>
    <name evidence="2" type="ORF">AWC38_SpisGene21929</name>
</gene>
<dbReference type="PANTHER" id="PTHR46609:SF8">
    <property type="entry name" value="YQAJ VIRAL RECOMBINASE DOMAIN-CONTAINING PROTEIN"/>
    <property type="match status" value="1"/>
</dbReference>
<dbReference type="Pfam" id="PF09588">
    <property type="entry name" value="YqaJ"/>
    <property type="match status" value="1"/>
</dbReference>
<reference evidence="3" key="1">
    <citation type="journal article" date="2017" name="bioRxiv">
        <title>Comparative analysis of the genomes of Stylophora pistillata and Acropora digitifera provides evidence for extensive differences between species of corals.</title>
        <authorList>
            <person name="Voolstra C.R."/>
            <person name="Li Y."/>
            <person name="Liew Y.J."/>
            <person name="Baumgarten S."/>
            <person name="Zoccola D."/>
            <person name="Flot J.-F."/>
            <person name="Tambutte S."/>
            <person name="Allemand D."/>
            <person name="Aranda M."/>
        </authorList>
    </citation>
    <scope>NUCLEOTIDE SEQUENCE [LARGE SCALE GENOMIC DNA]</scope>
</reference>
<dbReference type="InterPro" id="IPR011604">
    <property type="entry name" value="PDDEXK-like_dom_sf"/>
</dbReference>
<dbReference type="CDD" id="cd22343">
    <property type="entry name" value="PDDEXK_lambda_exonuclease-like"/>
    <property type="match status" value="1"/>
</dbReference>
<comment type="caution">
    <text evidence="2">The sequence shown here is derived from an EMBL/GenBank/DDBJ whole genome shotgun (WGS) entry which is preliminary data.</text>
</comment>
<organism evidence="2 3">
    <name type="scientific">Stylophora pistillata</name>
    <name type="common">Smooth cauliflower coral</name>
    <dbReference type="NCBI Taxonomy" id="50429"/>
    <lineage>
        <taxon>Eukaryota</taxon>
        <taxon>Metazoa</taxon>
        <taxon>Cnidaria</taxon>
        <taxon>Anthozoa</taxon>
        <taxon>Hexacorallia</taxon>
        <taxon>Scleractinia</taxon>
        <taxon>Astrocoeniina</taxon>
        <taxon>Pocilloporidae</taxon>
        <taxon>Stylophora</taxon>
    </lineage>
</organism>
<dbReference type="Gene3D" id="3.90.320.10">
    <property type="match status" value="1"/>
</dbReference>
<evidence type="ECO:0000259" key="1">
    <source>
        <dbReference type="Pfam" id="PF09588"/>
    </source>
</evidence>
<dbReference type="InterPro" id="IPR011335">
    <property type="entry name" value="Restrct_endonuc-II-like"/>
</dbReference>
<accession>A0A2B4R9X9</accession>
<dbReference type="InterPro" id="IPR051703">
    <property type="entry name" value="NF-kappa-B_Signaling_Reg"/>
</dbReference>
<dbReference type="GO" id="GO:0006281">
    <property type="term" value="P:DNA repair"/>
    <property type="evidence" value="ECO:0007669"/>
    <property type="project" value="UniProtKB-ARBA"/>
</dbReference>
<keyword evidence="3" id="KW-1185">Reference proteome</keyword>
<name>A0A2B4R9X9_STYPI</name>
<dbReference type="PANTHER" id="PTHR46609">
    <property type="entry name" value="EXONUCLEASE, PHAGE-TYPE/RECB, C-TERMINAL DOMAIN-CONTAINING PROTEIN"/>
    <property type="match status" value="1"/>
</dbReference>
<protein>
    <recommendedName>
        <fullName evidence="1">YqaJ viral recombinase domain-containing protein</fullName>
    </recommendedName>
</protein>
<sequence length="488" mass="54940">MEIGVKTFAIQPSYKVDKIVMIALDSGDPDLIFDLRQLNKGRSEKYNDFWSKLGDYLEENVAAQERRYGKIGYMPVACSFPDLIGEMKGRLPNGTPIPSETWVRYQFWPKDPGFKTAKKYTGRFNVRFQVRTRQLRHDHPHSHYYAAQLKDLYEFVVKFRSNVCLVMEDDKHFINFGEPGLPLATPGRGRLLLVTGPAESHPTALDNDFRRLHVTPSVTPVPAITEVPTESFYQDQVYVAVKRMFHALTQSISSIRSCRKFEEICCWCGALEPEARINDETRATYNVVNPVCQECAAAGKRPVASCKKSRMAGSGNEHSINCAKSSTKMMPDLFFTKELKERSEQGVTRVNELTAGQRDNPAWLLARRGRLTASNFGSVLKAKRITPSLIKRLLGEYDLSRVKVVKWGVNNEEEAVKAFILKTGLAVKETGIWFHSSGNLGASAGGIIDKETVLEVKCPYTEKNLTIAEAVESEHFALKSVEVYRATP</sequence>
<dbReference type="Proteomes" id="UP000225706">
    <property type="component" value="Unassembled WGS sequence"/>
</dbReference>
<dbReference type="SUPFAM" id="SSF52980">
    <property type="entry name" value="Restriction endonuclease-like"/>
    <property type="match status" value="1"/>
</dbReference>
<dbReference type="AlphaFoldDB" id="A0A2B4R9X9"/>
<evidence type="ECO:0000313" key="3">
    <source>
        <dbReference type="Proteomes" id="UP000225706"/>
    </source>
</evidence>
<evidence type="ECO:0000313" key="2">
    <source>
        <dbReference type="EMBL" id="PFX13956.1"/>
    </source>
</evidence>
<proteinExistence type="predicted"/>
<dbReference type="EMBL" id="LSMT01000865">
    <property type="protein sequence ID" value="PFX13956.1"/>
    <property type="molecule type" value="Genomic_DNA"/>
</dbReference>